<reference evidence="7 8" key="1">
    <citation type="submission" date="2022-07" db="EMBL/GenBank/DDBJ databases">
        <title>Degradation activity of malathion, p-nitrophenol and potential low-temperature adaptation strategy of Rhodococcus sp. FXJ9.536.</title>
        <authorList>
            <person name="Huang J."/>
            <person name="Huang Y."/>
        </authorList>
    </citation>
    <scope>NUCLEOTIDE SEQUENCE [LARGE SCALE GENOMIC DNA]</scope>
    <source>
        <strain evidence="7 8">FXJ9.536</strain>
    </source>
</reference>
<dbReference type="InterPro" id="IPR036390">
    <property type="entry name" value="WH_DNA-bd_sf"/>
</dbReference>
<keyword evidence="2" id="KW-0663">Pyridoxal phosphate</keyword>
<keyword evidence="8" id="KW-1185">Reference proteome</keyword>
<dbReference type="RefSeq" id="WP_255971894.1">
    <property type="nucleotide sequence ID" value="NZ_JANFQF010000018.1"/>
</dbReference>
<evidence type="ECO:0000256" key="1">
    <source>
        <dbReference type="ARBA" id="ARBA00005384"/>
    </source>
</evidence>
<dbReference type="InterPro" id="IPR036388">
    <property type="entry name" value="WH-like_DNA-bd_sf"/>
</dbReference>
<dbReference type="InterPro" id="IPR015421">
    <property type="entry name" value="PyrdxlP-dep_Trfase_major"/>
</dbReference>
<dbReference type="SMART" id="SM00345">
    <property type="entry name" value="HTH_GNTR"/>
    <property type="match status" value="1"/>
</dbReference>
<dbReference type="InterPro" id="IPR004839">
    <property type="entry name" value="Aminotransferase_I/II_large"/>
</dbReference>
<evidence type="ECO:0000313" key="7">
    <source>
        <dbReference type="EMBL" id="MCQ4121401.1"/>
    </source>
</evidence>
<accession>A0ABT1QGJ7</accession>
<evidence type="ECO:0000256" key="2">
    <source>
        <dbReference type="ARBA" id="ARBA00022898"/>
    </source>
</evidence>
<proteinExistence type="inferred from homology"/>
<dbReference type="PANTHER" id="PTHR46577:SF1">
    <property type="entry name" value="HTH-TYPE TRANSCRIPTIONAL REGULATORY PROTEIN GABR"/>
    <property type="match status" value="1"/>
</dbReference>
<keyword evidence="3" id="KW-0805">Transcription regulation</keyword>
<protein>
    <submittedName>
        <fullName evidence="7">PLP-dependent aminotransferase family protein</fullName>
    </submittedName>
</protein>
<dbReference type="GO" id="GO:0008483">
    <property type="term" value="F:transaminase activity"/>
    <property type="evidence" value="ECO:0007669"/>
    <property type="project" value="UniProtKB-KW"/>
</dbReference>
<name>A0ABT1QGJ7_9NOCA</name>
<evidence type="ECO:0000313" key="8">
    <source>
        <dbReference type="Proteomes" id="UP001524501"/>
    </source>
</evidence>
<evidence type="ECO:0000256" key="3">
    <source>
        <dbReference type="ARBA" id="ARBA00023015"/>
    </source>
</evidence>
<gene>
    <name evidence="7" type="ORF">NOF53_19910</name>
</gene>
<dbReference type="Gene3D" id="3.40.640.10">
    <property type="entry name" value="Type I PLP-dependent aspartate aminotransferase-like (Major domain)"/>
    <property type="match status" value="1"/>
</dbReference>
<sequence length="481" mass="50667">MSDEAVRTMSAAGLATLLGGMSGSGQPLYRELADALRRRVGEGSLTVGVRLPAERALAEELRLSRVTVSAAYRELREAGWASARHGSGTYVSMPSGPLAWGSMVGAPVDGAIDLVNAAPAAAPELRDAYLEAVDELPRFLPQHGYHPGGLTTLRAAIADHYSRRGRPTTPDQILVTGGAGDATEVVLEALVQTGDRVLVEHPTYPGAVESVQAAGGRPVPVPIDATNPDAFVAEVDRAARQSAPTVAYLMPDFSNPSGARATADGRRRLAATLARHGVVTVVDEVAAELVLDDSGCHEPFGVPVPESVTVAIGSLSKTVWGGIRIGWVRAEAARTTQLAKIMARRQLSVSVLDQLAAVRLFARHDELVGRRRRELRGQRDALAAVVAERLPGWSFHLPSGGLSLWCRLPTGTGSSELVAAARARNLLLAPGPRFGTGHLFDDHQRLPFTRPVTELTAAVDVLATLVMSGGPPVSSATTLVV</sequence>
<dbReference type="CDD" id="cd07377">
    <property type="entry name" value="WHTH_GntR"/>
    <property type="match status" value="1"/>
</dbReference>
<dbReference type="InterPro" id="IPR051446">
    <property type="entry name" value="HTH_trans_reg/aminotransferase"/>
</dbReference>
<dbReference type="Pfam" id="PF00392">
    <property type="entry name" value="GntR"/>
    <property type="match status" value="1"/>
</dbReference>
<dbReference type="PANTHER" id="PTHR46577">
    <property type="entry name" value="HTH-TYPE TRANSCRIPTIONAL REGULATORY PROTEIN GABR"/>
    <property type="match status" value="1"/>
</dbReference>
<organism evidence="7 8">
    <name type="scientific">Rhodococcus tibetensis</name>
    <dbReference type="NCBI Taxonomy" id="2965064"/>
    <lineage>
        <taxon>Bacteria</taxon>
        <taxon>Bacillati</taxon>
        <taxon>Actinomycetota</taxon>
        <taxon>Actinomycetes</taxon>
        <taxon>Mycobacteriales</taxon>
        <taxon>Nocardiaceae</taxon>
        <taxon>Rhodococcus</taxon>
    </lineage>
</organism>
<keyword evidence="4" id="KW-0238">DNA-binding</keyword>
<keyword evidence="7" id="KW-0808">Transferase</keyword>
<dbReference type="Proteomes" id="UP001524501">
    <property type="component" value="Unassembled WGS sequence"/>
</dbReference>
<dbReference type="InterPro" id="IPR015424">
    <property type="entry name" value="PyrdxlP-dep_Trfase"/>
</dbReference>
<dbReference type="PRINTS" id="PR00035">
    <property type="entry name" value="HTHGNTR"/>
</dbReference>
<evidence type="ECO:0000259" key="6">
    <source>
        <dbReference type="PROSITE" id="PS50949"/>
    </source>
</evidence>
<dbReference type="SUPFAM" id="SSF53383">
    <property type="entry name" value="PLP-dependent transferases"/>
    <property type="match status" value="1"/>
</dbReference>
<dbReference type="PROSITE" id="PS50949">
    <property type="entry name" value="HTH_GNTR"/>
    <property type="match status" value="1"/>
</dbReference>
<dbReference type="Gene3D" id="1.10.10.10">
    <property type="entry name" value="Winged helix-like DNA-binding domain superfamily/Winged helix DNA-binding domain"/>
    <property type="match status" value="1"/>
</dbReference>
<dbReference type="EMBL" id="JANFQF010000018">
    <property type="protein sequence ID" value="MCQ4121401.1"/>
    <property type="molecule type" value="Genomic_DNA"/>
</dbReference>
<comment type="caution">
    <text evidence="7">The sequence shown here is derived from an EMBL/GenBank/DDBJ whole genome shotgun (WGS) entry which is preliminary data.</text>
</comment>
<dbReference type="InterPro" id="IPR000524">
    <property type="entry name" value="Tscrpt_reg_HTH_GntR"/>
</dbReference>
<comment type="similarity">
    <text evidence="1">In the C-terminal section; belongs to the class-I pyridoxal-phosphate-dependent aminotransferase family.</text>
</comment>
<keyword evidence="5" id="KW-0804">Transcription</keyword>
<dbReference type="Pfam" id="PF00155">
    <property type="entry name" value="Aminotran_1_2"/>
    <property type="match status" value="1"/>
</dbReference>
<keyword evidence="7" id="KW-0032">Aminotransferase</keyword>
<evidence type="ECO:0000256" key="4">
    <source>
        <dbReference type="ARBA" id="ARBA00023125"/>
    </source>
</evidence>
<evidence type="ECO:0000256" key="5">
    <source>
        <dbReference type="ARBA" id="ARBA00023163"/>
    </source>
</evidence>
<feature type="domain" description="HTH gntR-type" evidence="6">
    <location>
        <begin position="26"/>
        <end position="94"/>
    </location>
</feature>
<dbReference type="CDD" id="cd00609">
    <property type="entry name" value="AAT_like"/>
    <property type="match status" value="1"/>
</dbReference>
<dbReference type="SUPFAM" id="SSF46785">
    <property type="entry name" value="Winged helix' DNA-binding domain"/>
    <property type="match status" value="1"/>
</dbReference>